<reference evidence="2 3" key="1">
    <citation type="submission" date="2019-11" db="EMBL/GenBank/DDBJ databases">
        <title>Draft Whole-Genome sequence of the marine photosynthetic bacterium Rhodovulum strictum DSM 11289.</title>
        <authorList>
            <person name="Kyndt J.A."/>
            <person name="Meyer T.E."/>
        </authorList>
    </citation>
    <scope>NUCLEOTIDE SEQUENCE [LARGE SCALE GENOMIC DNA]</scope>
    <source>
        <strain evidence="2 3">DSM 11289</strain>
    </source>
</reference>
<evidence type="ECO:0000313" key="2">
    <source>
        <dbReference type="EMBL" id="MRH22986.1"/>
    </source>
</evidence>
<protein>
    <submittedName>
        <fullName evidence="2">Uncharacterized protein</fullName>
    </submittedName>
</protein>
<evidence type="ECO:0000256" key="1">
    <source>
        <dbReference type="SAM" id="MobiDB-lite"/>
    </source>
</evidence>
<keyword evidence="3" id="KW-1185">Reference proteome</keyword>
<dbReference type="RefSeq" id="WP_153750236.1">
    <property type="nucleotide sequence ID" value="NZ_BAAADI010000062.1"/>
</dbReference>
<sequence>MSRCDTCINQAIKETINPASYSMSGVEQLWVLVDHGLEPFDNLSADIHSVPQSIMPRQAGVPRLSRIKDETQMAGARANKQRIHGTQRDEGRPATVLKWRQGVEKRKAPPRAV</sequence>
<comment type="caution">
    <text evidence="2">The sequence shown here is derived from an EMBL/GenBank/DDBJ whole genome shotgun (WGS) entry which is preliminary data.</text>
</comment>
<proteinExistence type="predicted"/>
<accession>A0A844B9C4</accession>
<feature type="region of interest" description="Disordered" evidence="1">
    <location>
        <begin position="73"/>
        <end position="113"/>
    </location>
</feature>
<dbReference type="EMBL" id="WJPO01000086">
    <property type="protein sequence ID" value="MRH22986.1"/>
    <property type="molecule type" value="Genomic_DNA"/>
</dbReference>
<name>A0A844B9C4_9RHOB</name>
<gene>
    <name evidence="2" type="ORF">GH815_18740</name>
</gene>
<organism evidence="2 3">
    <name type="scientific">Rhodovulum strictum</name>
    <dbReference type="NCBI Taxonomy" id="58314"/>
    <lineage>
        <taxon>Bacteria</taxon>
        <taxon>Pseudomonadati</taxon>
        <taxon>Pseudomonadota</taxon>
        <taxon>Alphaproteobacteria</taxon>
        <taxon>Rhodobacterales</taxon>
        <taxon>Paracoccaceae</taxon>
        <taxon>Rhodovulum</taxon>
    </lineage>
</organism>
<dbReference type="Proteomes" id="UP000466730">
    <property type="component" value="Unassembled WGS sequence"/>
</dbReference>
<dbReference type="AlphaFoldDB" id="A0A844B9C4"/>
<evidence type="ECO:0000313" key="3">
    <source>
        <dbReference type="Proteomes" id="UP000466730"/>
    </source>
</evidence>